<keyword evidence="2" id="KW-1185">Reference proteome</keyword>
<evidence type="ECO:0000313" key="2">
    <source>
        <dbReference type="Proteomes" id="UP000078200"/>
    </source>
</evidence>
<sequence>MKKKGAMELIGQCIDDYLLDFESNSGNTDFTILKEKFDPIVVAWFRTATREQAAIKSKAIRNISISDVWIRNEFLVADIMDELTWVVEPNKEYRKDNIILGNAVVSLVNNLIPIWVLTPTRVTTKAHRGDIIAQYQKAEYVIDH</sequence>
<name>A0A1A9UVM2_GLOAU</name>
<accession>A0A1A9UVM2</accession>
<dbReference type="Proteomes" id="UP000078200">
    <property type="component" value="Unassembled WGS sequence"/>
</dbReference>
<proteinExistence type="predicted"/>
<dbReference type="EnsemblMetazoa" id="GAUT017160-RA">
    <property type="protein sequence ID" value="GAUT017160-PA"/>
    <property type="gene ID" value="GAUT017160"/>
</dbReference>
<organism evidence="1 2">
    <name type="scientific">Glossina austeni</name>
    <name type="common">Savannah tsetse fly</name>
    <dbReference type="NCBI Taxonomy" id="7395"/>
    <lineage>
        <taxon>Eukaryota</taxon>
        <taxon>Metazoa</taxon>
        <taxon>Ecdysozoa</taxon>
        <taxon>Arthropoda</taxon>
        <taxon>Hexapoda</taxon>
        <taxon>Insecta</taxon>
        <taxon>Pterygota</taxon>
        <taxon>Neoptera</taxon>
        <taxon>Endopterygota</taxon>
        <taxon>Diptera</taxon>
        <taxon>Brachycera</taxon>
        <taxon>Muscomorpha</taxon>
        <taxon>Hippoboscoidea</taxon>
        <taxon>Glossinidae</taxon>
        <taxon>Glossina</taxon>
    </lineage>
</organism>
<dbReference type="AlphaFoldDB" id="A0A1A9UVM2"/>
<reference evidence="1" key="1">
    <citation type="submission" date="2020-05" db="UniProtKB">
        <authorList>
            <consortium name="EnsemblMetazoa"/>
        </authorList>
    </citation>
    <scope>IDENTIFICATION</scope>
    <source>
        <strain evidence="1">TTRI</strain>
    </source>
</reference>
<dbReference type="VEuPathDB" id="VectorBase:GAUT017160"/>
<evidence type="ECO:0000313" key="1">
    <source>
        <dbReference type="EnsemblMetazoa" id="GAUT017160-PA"/>
    </source>
</evidence>
<dbReference type="STRING" id="7395.A0A1A9UVM2"/>
<protein>
    <submittedName>
        <fullName evidence="1">Uncharacterized protein</fullName>
    </submittedName>
</protein>